<dbReference type="Proteomes" id="UP000428260">
    <property type="component" value="Chromosome"/>
</dbReference>
<accession>A0A6I6K7V1</accession>
<reference evidence="1 2" key="1">
    <citation type="submission" date="2019-11" db="EMBL/GenBank/DDBJ databases">
        <authorList>
            <person name="Zheng R.K."/>
            <person name="Sun C.M."/>
        </authorList>
    </citation>
    <scope>NUCLEOTIDE SEQUENCE [LARGE SCALE GENOMIC DNA]</scope>
    <source>
        <strain evidence="1 2">WC007</strain>
    </source>
</reference>
<sequence>MDTKFDMNGWRIIKDKLRNKYPDLTDVDLDWGRVSREDLIQNISIKLGKTKKELMDEIDSLEYSS</sequence>
<dbReference type="RefSeq" id="WP_158869252.1">
    <property type="nucleotide sequence ID" value="NZ_CP046401.1"/>
</dbReference>
<evidence type="ECO:0000313" key="1">
    <source>
        <dbReference type="EMBL" id="QGY46114.1"/>
    </source>
</evidence>
<evidence type="ECO:0000313" key="2">
    <source>
        <dbReference type="Proteomes" id="UP000428260"/>
    </source>
</evidence>
<keyword evidence="2" id="KW-1185">Reference proteome</keyword>
<dbReference type="Gene3D" id="1.10.1470.10">
    <property type="entry name" value="YjbJ"/>
    <property type="match status" value="1"/>
</dbReference>
<gene>
    <name evidence="1" type="ORF">GM418_21315</name>
</gene>
<dbReference type="EMBL" id="CP046401">
    <property type="protein sequence ID" value="QGY46114.1"/>
    <property type="molecule type" value="Genomic_DNA"/>
</dbReference>
<protein>
    <submittedName>
        <fullName evidence="1">General stress protein CsbD</fullName>
    </submittedName>
</protein>
<name>A0A6I6K7V1_9BACT</name>
<proteinExistence type="predicted"/>
<dbReference type="AlphaFoldDB" id="A0A6I6K7V1"/>
<organism evidence="1 2">
    <name type="scientific">Maribellus comscasis</name>
    <dbReference type="NCBI Taxonomy" id="2681766"/>
    <lineage>
        <taxon>Bacteria</taxon>
        <taxon>Pseudomonadati</taxon>
        <taxon>Bacteroidota</taxon>
        <taxon>Bacteroidia</taxon>
        <taxon>Marinilabiliales</taxon>
        <taxon>Prolixibacteraceae</taxon>
        <taxon>Maribellus</taxon>
    </lineage>
</organism>
<dbReference type="InterPro" id="IPR036629">
    <property type="entry name" value="YjbJ_sf"/>
</dbReference>
<dbReference type="KEGG" id="mcos:GM418_21315"/>